<dbReference type="Proteomes" id="UP001631969">
    <property type="component" value="Unassembled WGS sequence"/>
</dbReference>
<protein>
    <submittedName>
        <fullName evidence="1">Spermidine synthase</fullName>
    </submittedName>
</protein>
<comment type="caution">
    <text evidence="1">The sequence shown here is derived from an EMBL/GenBank/DDBJ whole genome shotgun (WGS) entry which is preliminary data.</text>
</comment>
<evidence type="ECO:0000313" key="1">
    <source>
        <dbReference type="EMBL" id="MFM9329204.1"/>
    </source>
</evidence>
<accession>A0ACC7P0R3</accession>
<gene>
    <name evidence="1" type="ORF">ACI1P1_12985</name>
</gene>
<keyword evidence="2" id="KW-1185">Reference proteome</keyword>
<dbReference type="EMBL" id="JBJURJ010000007">
    <property type="protein sequence ID" value="MFM9329204.1"/>
    <property type="molecule type" value="Genomic_DNA"/>
</dbReference>
<sequence length="249" mass="28077">MQLIHHTQSPQQELYVYDTFRLYGQNGRFRLLQFSESAVQGAMDLDQPERVLFEYPQAMIHLMKHHRPDFTRAFMIGLGIGTIPRHFPAGTFRVAELDEEVIRISREYFGYTADNVAAGDGRRLLLAEPAASLDFILVDAFNPAGTPRHLTSLEFFRLAEPKLAAGGAVILNLAGKESNDRHINAIHTTLTRVFKHTAAYVLPSSGRQCNIILAASQRPVSGRISQMAGFREAVLEEEHYVRDPRSWTD</sequence>
<proteinExistence type="predicted"/>
<evidence type="ECO:0000313" key="2">
    <source>
        <dbReference type="Proteomes" id="UP001631969"/>
    </source>
</evidence>
<reference evidence="1" key="1">
    <citation type="submission" date="2024-12" db="EMBL/GenBank/DDBJ databases">
        <authorList>
            <person name="Wu N."/>
        </authorList>
    </citation>
    <scope>NUCLEOTIDE SEQUENCE</scope>
    <source>
        <strain evidence="1">P15</strain>
    </source>
</reference>
<name>A0ACC7P0R3_9BACL</name>
<organism evidence="1 2">
    <name type="scientific">Paenibacillus mesotrionivorans</name>
    <dbReference type="NCBI Taxonomy" id="3160968"/>
    <lineage>
        <taxon>Bacteria</taxon>
        <taxon>Bacillati</taxon>
        <taxon>Bacillota</taxon>
        <taxon>Bacilli</taxon>
        <taxon>Bacillales</taxon>
        <taxon>Paenibacillaceae</taxon>
        <taxon>Paenibacillus</taxon>
    </lineage>
</organism>